<dbReference type="Proteomes" id="UP000242637">
    <property type="component" value="Chromosome 1"/>
</dbReference>
<name>A0A239V5G1_9MICO</name>
<dbReference type="AlphaFoldDB" id="A0A239V5G1"/>
<reference evidence="2 3" key="1">
    <citation type="submission" date="2017-06" db="EMBL/GenBank/DDBJ databases">
        <authorList>
            <consortium name="Pathogen Informatics"/>
        </authorList>
    </citation>
    <scope>NUCLEOTIDE SEQUENCE [LARGE SCALE GENOMIC DNA]</scope>
    <source>
        <strain evidence="2 3">NCTC13039</strain>
    </source>
</reference>
<dbReference type="STRING" id="1121387.GCA_000429885_00846"/>
<keyword evidence="1" id="KW-0472">Membrane</keyword>
<sequence>MLHSEETSRVPMRTVLSHMTIPVLMTLVMALCYLGGFHRPEPHHLPVAIIGPVNTAGPVAAGLQQATGEMLEVRTLPSTQAATDALQRLEISGAYLPSADKPTLFVASAASEPAANAANRVFTQMAAKQGKPLTINDVAPLPAEDPIGQNAFFYLIILSIGSYATAISIAAAGATRRFRERLALVIGAGITIPTLMLGVSSVLFGLFPNDGGTVWAISVAYCLTVIGISVGLHTLVGRYSTLVFNALFVALNFTSSGGTMPPAMQPAFFDWLHSFWIGSGFIDVIQHVTYFPEANVSRGAWILIGWGLSAVGSLAIAHHVELRRRHAQRLRRSHDSMRQALDAARRDGLTPQQSMELQLAEDVAV</sequence>
<feature type="transmembrane region" description="Helical" evidence="1">
    <location>
        <begin position="242"/>
        <end position="264"/>
    </location>
</feature>
<keyword evidence="1" id="KW-0812">Transmembrane</keyword>
<feature type="transmembrane region" description="Helical" evidence="1">
    <location>
        <begin position="213"/>
        <end position="235"/>
    </location>
</feature>
<dbReference type="EMBL" id="LT906453">
    <property type="protein sequence ID" value="SNV16938.1"/>
    <property type="molecule type" value="Genomic_DNA"/>
</dbReference>
<evidence type="ECO:0000256" key="1">
    <source>
        <dbReference type="SAM" id="Phobius"/>
    </source>
</evidence>
<gene>
    <name evidence="2" type="ORF">SAMEA4475696_00103</name>
</gene>
<evidence type="ECO:0000313" key="3">
    <source>
        <dbReference type="Proteomes" id="UP000242637"/>
    </source>
</evidence>
<proteinExistence type="predicted"/>
<feature type="transmembrane region" description="Helical" evidence="1">
    <location>
        <begin position="182"/>
        <end position="207"/>
    </location>
</feature>
<dbReference type="KEGG" id="dco:SAMEA4475696_0103"/>
<organism evidence="2 3">
    <name type="scientific">Dermatophilus congolensis</name>
    <dbReference type="NCBI Taxonomy" id="1863"/>
    <lineage>
        <taxon>Bacteria</taxon>
        <taxon>Bacillati</taxon>
        <taxon>Actinomycetota</taxon>
        <taxon>Actinomycetes</taxon>
        <taxon>Micrococcales</taxon>
        <taxon>Dermatophilaceae</taxon>
        <taxon>Dermatophilus</taxon>
    </lineage>
</organism>
<evidence type="ECO:0000313" key="2">
    <source>
        <dbReference type="EMBL" id="SNV16938.1"/>
    </source>
</evidence>
<keyword evidence="3" id="KW-1185">Reference proteome</keyword>
<keyword evidence="1" id="KW-1133">Transmembrane helix</keyword>
<protein>
    <submittedName>
        <fullName evidence="2">YhgE/Pip C-terminal domain</fullName>
    </submittedName>
</protein>
<feature type="transmembrane region" description="Helical" evidence="1">
    <location>
        <begin position="15"/>
        <end position="36"/>
    </location>
</feature>
<accession>A0A239V5G1</accession>
<feature type="transmembrane region" description="Helical" evidence="1">
    <location>
        <begin position="300"/>
        <end position="322"/>
    </location>
</feature>
<feature type="transmembrane region" description="Helical" evidence="1">
    <location>
        <begin position="151"/>
        <end position="175"/>
    </location>
</feature>